<dbReference type="EMBL" id="FMTT01000067">
    <property type="protein sequence ID" value="SCW84705.1"/>
    <property type="molecule type" value="Genomic_DNA"/>
</dbReference>
<protein>
    <submittedName>
        <fullName evidence="1">Uncharacterized protein</fullName>
    </submittedName>
</protein>
<accession>A0A1G4TVI8</accession>
<dbReference type="Proteomes" id="UP000198601">
    <property type="component" value="Unassembled WGS sequence"/>
</dbReference>
<evidence type="ECO:0000313" key="2">
    <source>
        <dbReference type="Proteomes" id="UP000198601"/>
    </source>
</evidence>
<keyword evidence="2" id="KW-1185">Reference proteome</keyword>
<dbReference type="AlphaFoldDB" id="A0A1G4TVI8"/>
<organism evidence="1 2">
    <name type="scientific">Paenibacillus tianmuensis</name>
    <dbReference type="NCBI Taxonomy" id="624147"/>
    <lineage>
        <taxon>Bacteria</taxon>
        <taxon>Bacillati</taxon>
        <taxon>Bacillota</taxon>
        <taxon>Bacilli</taxon>
        <taxon>Bacillales</taxon>
        <taxon>Paenibacillaceae</taxon>
        <taxon>Paenibacillus</taxon>
    </lineage>
</organism>
<reference evidence="2" key="1">
    <citation type="submission" date="2016-10" db="EMBL/GenBank/DDBJ databases">
        <authorList>
            <person name="Varghese N."/>
            <person name="Submissions S."/>
        </authorList>
    </citation>
    <scope>NUCLEOTIDE SEQUENCE [LARGE SCALE GENOMIC DNA]</scope>
    <source>
        <strain evidence="2">CGMCC 1.8946</strain>
    </source>
</reference>
<dbReference type="STRING" id="624147.SAMN04487970_10675"/>
<sequence length="59" mass="6913">MREYMYGGPDAKANVRPETFRSAPAGVAYSKYTQLIRRIYPPVMKIKPCRPRRGAYYNR</sequence>
<gene>
    <name evidence="1" type="ORF">SAMN04487970_10675</name>
</gene>
<name>A0A1G4TVI8_9BACL</name>
<evidence type="ECO:0000313" key="1">
    <source>
        <dbReference type="EMBL" id="SCW84705.1"/>
    </source>
</evidence>
<proteinExistence type="predicted"/>